<proteinExistence type="predicted"/>
<accession>A0A7N0RIK0</accession>
<evidence type="ECO:0000313" key="2">
    <source>
        <dbReference type="Proteomes" id="UP000594263"/>
    </source>
</evidence>
<reference evidence="1" key="1">
    <citation type="submission" date="2021-01" db="UniProtKB">
        <authorList>
            <consortium name="EnsemblPlants"/>
        </authorList>
    </citation>
    <scope>IDENTIFICATION</scope>
</reference>
<organism evidence="1 2">
    <name type="scientific">Kalanchoe fedtschenkoi</name>
    <name type="common">Lavender scallops</name>
    <name type="synonym">South American air plant</name>
    <dbReference type="NCBI Taxonomy" id="63787"/>
    <lineage>
        <taxon>Eukaryota</taxon>
        <taxon>Viridiplantae</taxon>
        <taxon>Streptophyta</taxon>
        <taxon>Embryophyta</taxon>
        <taxon>Tracheophyta</taxon>
        <taxon>Spermatophyta</taxon>
        <taxon>Magnoliopsida</taxon>
        <taxon>eudicotyledons</taxon>
        <taxon>Gunneridae</taxon>
        <taxon>Pentapetalae</taxon>
        <taxon>Saxifragales</taxon>
        <taxon>Crassulaceae</taxon>
        <taxon>Kalanchoe</taxon>
    </lineage>
</organism>
<keyword evidence="2" id="KW-1185">Reference proteome</keyword>
<dbReference type="AlphaFoldDB" id="A0A7N0RIK0"/>
<name>A0A7N0RIK0_KALFE</name>
<dbReference type="EnsemblPlants" id="Kaladp0011s0876.1.v1.1">
    <property type="protein sequence ID" value="Kaladp0011s0876.1.v1.1"/>
    <property type="gene ID" value="Kaladp0011s0876.v1.1"/>
</dbReference>
<dbReference type="Gramene" id="Kaladp0011s0876.1.v1.1">
    <property type="protein sequence ID" value="Kaladp0011s0876.1.v1.1"/>
    <property type="gene ID" value="Kaladp0011s0876.v1.1"/>
</dbReference>
<protein>
    <submittedName>
        <fullName evidence="1">Uncharacterized protein</fullName>
    </submittedName>
</protein>
<sequence length="37" mass="4440">MSPAVRSLRCILLNPSIGHKFEEKRSFFKKKKKRESY</sequence>
<evidence type="ECO:0000313" key="1">
    <source>
        <dbReference type="EnsemblPlants" id="Kaladp0011s0876.1.v1.1"/>
    </source>
</evidence>
<dbReference type="Proteomes" id="UP000594263">
    <property type="component" value="Unplaced"/>
</dbReference>